<evidence type="ECO:0000313" key="2">
    <source>
        <dbReference type="Proteomes" id="UP001140096"/>
    </source>
</evidence>
<reference evidence="1" key="1">
    <citation type="submission" date="2022-07" db="EMBL/GenBank/DDBJ databases">
        <title>Phylogenomic reconstructions and comparative analyses of Kickxellomycotina fungi.</title>
        <authorList>
            <person name="Reynolds N.K."/>
            <person name="Stajich J.E."/>
            <person name="Barry K."/>
            <person name="Grigoriev I.V."/>
            <person name="Crous P."/>
            <person name="Smith M.E."/>
        </authorList>
    </citation>
    <scope>NUCLEOTIDE SEQUENCE</scope>
    <source>
        <strain evidence="1">CBS 102833</strain>
    </source>
</reference>
<accession>A0ACC1L3T9</accession>
<name>A0ACC1L3T9_9FUNG</name>
<proteinExistence type="predicted"/>
<gene>
    <name evidence="1" type="ORF">H4S07_005142</name>
</gene>
<comment type="caution">
    <text evidence="1">The sequence shown here is derived from an EMBL/GenBank/DDBJ whole genome shotgun (WGS) entry which is preliminary data.</text>
</comment>
<sequence length="271" mass="29561">MGLPTQKRIPVRPASRATGARVASTAARPNSAAANRNPPRKLNPAHGVSEAATSKGSKRVDISLMAARVDLASDIGMAISSDLDTEQSGDDLVPAVNALYLRNIAADDYGSDDDLGESEEAQATKMRLDLLDRMQIIDKGLQEEWLEADRRDYEANATVLDHDLVTKRLDTLSAFAQHLRKVGKNRASLLKRLAEPLAEDHWLLDPGSHQQMVDAMHGMCELVNHLPNISVAAQHCLKAELPEESHKGDANADVQTEAHSSVRTRQLAQME</sequence>
<evidence type="ECO:0000313" key="1">
    <source>
        <dbReference type="EMBL" id="KAJ2800618.1"/>
    </source>
</evidence>
<keyword evidence="2" id="KW-1185">Reference proteome</keyword>
<protein>
    <submittedName>
        <fullName evidence="1">Uncharacterized protein</fullName>
    </submittedName>
</protein>
<dbReference type="EMBL" id="JANBUP010002373">
    <property type="protein sequence ID" value="KAJ2800618.1"/>
    <property type="molecule type" value="Genomic_DNA"/>
</dbReference>
<dbReference type="Proteomes" id="UP001140096">
    <property type="component" value="Unassembled WGS sequence"/>
</dbReference>
<organism evidence="1 2">
    <name type="scientific">Coemansia furcata</name>
    <dbReference type="NCBI Taxonomy" id="417177"/>
    <lineage>
        <taxon>Eukaryota</taxon>
        <taxon>Fungi</taxon>
        <taxon>Fungi incertae sedis</taxon>
        <taxon>Zoopagomycota</taxon>
        <taxon>Kickxellomycotina</taxon>
        <taxon>Kickxellomycetes</taxon>
        <taxon>Kickxellales</taxon>
        <taxon>Kickxellaceae</taxon>
        <taxon>Coemansia</taxon>
    </lineage>
</organism>
<feature type="non-terminal residue" evidence="1">
    <location>
        <position position="271"/>
    </location>
</feature>